<accession>A0A7X4GSN7</accession>
<dbReference type="Pfam" id="PF14559">
    <property type="entry name" value="TPR_19"/>
    <property type="match status" value="1"/>
</dbReference>
<sequence>MRAMLHRAVLLAVLVTGAAAHAQTDNSGDATQDLYRDALRSITEGRRDDASETLKRVIEQEPLHAGAWLDLALIQCALGRTAEAERLFEAIEDRFAPPPEIHKLIAQTRAGGCKNWEPRSQYSIIVSRGIEQNVNQGADSAVYLPPGSTDGGLVLLPDFLPKHDQYTVVSADYIRDLTPNGSQGFVQFQDRRNDTQHAYDSSALFAGMDTPWRYRNWKLRTTVSLGMTTLGGALYQKQAQLQAQLMPPLPLPDTLQFSLYSGLTHVDYETLDNFRGNTAELRGQLVYRAGNHYASASVGLLNDRASENRPGGNRHGSTVALQWRQLLPYLSTGELGYTRQDWQSQSVYSPGLIDQVRKQVTQVWRASLTYPFSKNQNLLMEVRRVQNKENISIFQYNDRQLQLSWQWLSP</sequence>
<gene>
    <name evidence="2" type="ORF">GTP45_18565</name>
</gene>
<feature type="chain" id="PRO_5031082984" evidence="1">
    <location>
        <begin position="23"/>
        <end position="410"/>
    </location>
</feature>
<dbReference type="EMBL" id="WWCK01000005">
    <property type="protein sequence ID" value="MYM68823.1"/>
    <property type="molecule type" value="Genomic_DNA"/>
</dbReference>
<evidence type="ECO:0000256" key="1">
    <source>
        <dbReference type="SAM" id="SignalP"/>
    </source>
</evidence>
<dbReference type="Gene3D" id="1.25.40.10">
    <property type="entry name" value="Tetratricopeptide repeat domain"/>
    <property type="match status" value="1"/>
</dbReference>
<dbReference type="SUPFAM" id="SSF48452">
    <property type="entry name" value="TPR-like"/>
    <property type="match status" value="1"/>
</dbReference>
<protein>
    <submittedName>
        <fullName evidence="2">Tetratricopeptide repeat protein</fullName>
    </submittedName>
</protein>
<keyword evidence="1" id="KW-0732">Signal</keyword>
<dbReference type="InterPro" id="IPR011990">
    <property type="entry name" value="TPR-like_helical_dom_sf"/>
</dbReference>
<name>A0A7X4GSN7_9BURK</name>
<evidence type="ECO:0000313" key="3">
    <source>
        <dbReference type="Proteomes" id="UP000450012"/>
    </source>
</evidence>
<feature type="signal peptide" evidence="1">
    <location>
        <begin position="1"/>
        <end position="22"/>
    </location>
</feature>
<keyword evidence="3" id="KW-1185">Reference proteome</keyword>
<proteinExistence type="predicted"/>
<dbReference type="AlphaFoldDB" id="A0A7X4GSN7"/>
<organism evidence="2 3">
    <name type="scientific">Duganella rivi</name>
    <dbReference type="NCBI Taxonomy" id="2666083"/>
    <lineage>
        <taxon>Bacteria</taxon>
        <taxon>Pseudomonadati</taxon>
        <taxon>Pseudomonadota</taxon>
        <taxon>Betaproteobacteria</taxon>
        <taxon>Burkholderiales</taxon>
        <taxon>Oxalobacteraceae</taxon>
        <taxon>Telluria group</taxon>
        <taxon>Duganella</taxon>
    </lineage>
</organism>
<comment type="caution">
    <text evidence="2">The sequence shown here is derived from an EMBL/GenBank/DDBJ whole genome shotgun (WGS) entry which is preliminary data.</text>
</comment>
<dbReference type="Proteomes" id="UP000450012">
    <property type="component" value="Unassembled WGS sequence"/>
</dbReference>
<evidence type="ECO:0000313" key="2">
    <source>
        <dbReference type="EMBL" id="MYM68823.1"/>
    </source>
</evidence>
<reference evidence="2 3" key="1">
    <citation type="submission" date="2019-12" db="EMBL/GenBank/DDBJ databases">
        <title>Novel species isolated from a subtropical stream in China.</title>
        <authorList>
            <person name="Lu H."/>
        </authorList>
    </citation>
    <scope>NUCLEOTIDE SEQUENCE [LARGE SCALE GENOMIC DNA]</scope>
    <source>
        <strain evidence="2 3">FT55W</strain>
    </source>
</reference>